<feature type="compositionally biased region" description="Low complexity" evidence="1">
    <location>
        <begin position="897"/>
        <end position="907"/>
    </location>
</feature>
<feature type="region of interest" description="Disordered" evidence="1">
    <location>
        <begin position="3734"/>
        <end position="3778"/>
    </location>
</feature>
<reference evidence="3 4" key="1">
    <citation type="submission" date="2020-04" db="EMBL/GenBank/DDBJ databases">
        <title>Perkinsus olseni comparative genomics.</title>
        <authorList>
            <person name="Bogema D.R."/>
        </authorList>
    </citation>
    <scope>NUCLEOTIDE SEQUENCE [LARGE SCALE GENOMIC DNA]</scope>
    <source>
        <strain evidence="3">ATCC PRA-31</strain>
    </source>
</reference>
<feature type="region of interest" description="Disordered" evidence="1">
    <location>
        <begin position="435"/>
        <end position="457"/>
    </location>
</feature>
<feature type="region of interest" description="Disordered" evidence="1">
    <location>
        <begin position="1838"/>
        <end position="1903"/>
    </location>
</feature>
<feature type="region of interest" description="Disordered" evidence="1">
    <location>
        <begin position="3796"/>
        <end position="3817"/>
    </location>
</feature>
<feature type="compositionally biased region" description="Pro residues" evidence="1">
    <location>
        <begin position="2075"/>
        <end position="2089"/>
    </location>
</feature>
<feature type="domain" description="Peptidase C19 ubiquitin carboxyl-terminal hydrolase" evidence="2">
    <location>
        <begin position="775"/>
        <end position="1001"/>
    </location>
</feature>
<feature type="region of interest" description="Disordered" evidence="1">
    <location>
        <begin position="1731"/>
        <end position="1758"/>
    </location>
</feature>
<feature type="compositionally biased region" description="Acidic residues" evidence="1">
    <location>
        <begin position="124"/>
        <end position="140"/>
    </location>
</feature>
<feature type="region of interest" description="Disordered" evidence="1">
    <location>
        <begin position="3192"/>
        <end position="3236"/>
    </location>
</feature>
<feature type="region of interest" description="Disordered" evidence="1">
    <location>
        <begin position="2740"/>
        <end position="2768"/>
    </location>
</feature>
<evidence type="ECO:0000313" key="3">
    <source>
        <dbReference type="EMBL" id="KAF4673880.1"/>
    </source>
</evidence>
<feature type="compositionally biased region" description="Basic and acidic residues" evidence="1">
    <location>
        <begin position="2590"/>
        <end position="2608"/>
    </location>
</feature>
<organism evidence="3 4">
    <name type="scientific">Perkinsus olseni</name>
    <name type="common">Perkinsus atlanticus</name>
    <dbReference type="NCBI Taxonomy" id="32597"/>
    <lineage>
        <taxon>Eukaryota</taxon>
        <taxon>Sar</taxon>
        <taxon>Alveolata</taxon>
        <taxon>Perkinsozoa</taxon>
        <taxon>Perkinsea</taxon>
        <taxon>Perkinsida</taxon>
        <taxon>Perkinsidae</taxon>
        <taxon>Perkinsus</taxon>
    </lineage>
</organism>
<feature type="compositionally biased region" description="Polar residues" evidence="1">
    <location>
        <begin position="2136"/>
        <end position="2151"/>
    </location>
</feature>
<name>A0A7J6MRL5_PEROL</name>
<feature type="region of interest" description="Disordered" evidence="1">
    <location>
        <begin position="564"/>
        <end position="586"/>
    </location>
</feature>
<evidence type="ECO:0000256" key="1">
    <source>
        <dbReference type="SAM" id="MobiDB-lite"/>
    </source>
</evidence>
<feature type="compositionally biased region" description="Low complexity" evidence="1">
    <location>
        <begin position="1998"/>
        <end position="2011"/>
    </location>
</feature>
<feature type="region of interest" description="Disordered" evidence="1">
    <location>
        <begin position="2961"/>
        <end position="3031"/>
    </location>
</feature>
<feature type="compositionally biased region" description="Basic and acidic residues" evidence="1">
    <location>
        <begin position="111"/>
        <end position="122"/>
    </location>
</feature>
<feature type="compositionally biased region" description="Basic and acidic residues" evidence="1">
    <location>
        <begin position="2860"/>
        <end position="2870"/>
    </location>
</feature>
<feature type="compositionally biased region" description="Polar residues" evidence="1">
    <location>
        <begin position="3001"/>
        <end position="3012"/>
    </location>
</feature>
<feature type="compositionally biased region" description="Basic residues" evidence="1">
    <location>
        <begin position="1734"/>
        <end position="1746"/>
    </location>
</feature>
<feature type="region of interest" description="Disordered" evidence="1">
    <location>
        <begin position="3381"/>
        <end position="3427"/>
    </location>
</feature>
<feature type="region of interest" description="Disordered" evidence="1">
    <location>
        <begin position="89"/>
        <end position="144"/>
    </location>
</feature>
<feature type="compositionally biased region" description="Basic and acidic residues" evidence="1">
    <location>
        <begin position="2031"/>
        <end position="2063"/>
    </location>
</feature>
<feature type="region of interest" description="Disordered" evidence="1">
    <location>
        <begin position="2793"/>
        <end position="2884"/>
    </location>
</feature>
<feature type="compositionally biased region" description="Low complexity" evidence="1">
    <location>
        <begin position="2064"/>
        <end position="2074"/>
    </location>
</feature>
<comment type="caution">
    <text evidence="3">The sequence shown here is derived from an EMBL/GenBank/DDBJ whole genome shotgun (WGS) entry which is preliminary data.</text>
</comment>
<dbReference type="EMBL" id="JABANN010000040">
    <property type="protein sequence ID" value="KAF4673880.1"/>
    <property type="molecule type" value="Genomic_DNA"/>
</dbReference>
<feature type="region of interest" description="Disordered" evidence="1">
    <location>
        <begin position="2582"/>
        <end position="2614"/>
    </location>
</feature>
<feature type="compositionally biased region" description="Basic and acidic residues" evidence="1">
    <location>
        <begin position="2809"/>
        <end position="2818"/>
    </location>
</feature>
<dbReference type="SUPFAM" id="SSF54001">
    <property type="entry name" value="Cysteine proteinases"/>
    <property type="match status" value="1"/>
</dbReference>
<feature type="compositionally biased region" description="Basic residues" evidence="1">
    <location>
        <begin position="2970"/>
        <end position="2980"/>
    </location>
</feature>
<feature type="region of interest" description="Disordered" evidence="1">
    <location>
        <begin position="2911"/>
        <end position="2945"/>
    </location>
</feature>
<dbReference type="SUPFAM" id="SSF49599">
    <property type="entry name" value="TRAF domain-like"/>
    <property type="match status" value="1"/>
</dbReference>
<gene>
    <name evidence="3" type="ORF">FOL46_006288</name>
</gene>
<feature type="compositionally biased region" description="Basic residues" evidence="1">
    <location>
        <begin position="3806"/>
        <end position="3817"/>
    </location>
</feature>
<dbReference type="GO" id="GO:0005681">
    <property type="term" value="C:spliceosomal complex"/>
    <property type="evidence" value="ECO:0007669"/>
    <property type="project" value="TreeGrafter"/>
</dbReference>
<feature type="region of interest" description="Disordered" evidence="1">
    <location>
        <begin position="739"/>
        <end position="774"/>
    </location>
</feature>
<feature type="compositionally biased region" description="Low complexity" evidence="1">
    <location>
        <begin position="764"/>
        <end position="774"/>
    </location>
</feature>
<feature type="region of interest" description="Disordered" evidence="1">
    <location>
        <begin position="276"/>
        <end position="303"/>
    </location>
</feature>
<accession>A0A7J6MRL5</accession>
<dbReference type="Gene3D" id="3.90.70.10">
    <property type="entry name" value="Cysteine proteinases"/>
    <property type="match status" value="1"/>
</dbReference>
<evidence type="ECO:0000259" key="2">
    <source>
        <dbReference type="Pfam" id="PF00443"/>
    </source>
</evidence>
<dbReference type="GO" id="GO:0004843">
    <property type="term" value="F:cysteine-type deubiquitinase activity"/>
    <property type="evidence" value="ECO:0007669"/>
    <property type="project" value="InterPro"/>
</dbReference>
<dbReference type="InterPro" id="IPR001394">
    <property type="entry name" value="Peptidase_C19_UCH"/>
</dbReference>
<feature type="region of interest" description="Disordered" evidence="1">
    <location>
        <begin position="1539"/>
        <end position="1558"/>
    </location>
</feature>
<sequence>MSGVIASTSNAAGAAAPTDQNGFAPLKENEVELVIKRFWRDTRPRVCVRSDVKNVRGFSFRLLVWPQGSKSSHNHLSAFVEVVPPQNVNSTTTTASSGNDHLQSGDASDVENPRGKRAKVEDSGIGEDDDEYLSSDEDDVEHGMPMVTTNSVKADDDDEEPLEPYPPDWCCPCVYYKISVMNTKHKFPYTKTDTWTFSYVCPDRGWHTLLDTRFVNRRDGYLSSDGTLVIRASVYPRFAHPLSVGPLTRSMAHDSWSRHPMSPEYREALWAVAMMEEEEDGDEEEEGHGEGEEGDAAGGGDGSSSASCTKLGCDCDWAPRPGNFGGALLSNVLATDHINSLLQSLFYIPAVRKAIYSIDTKPGSGPDLDATFKNGIPDLGSEDSEAAAYIEERVDSLQSIEGDLEGVCGDLRLIMELVTGKSEYARVAERELLSSQRRPAVPTAEDRAGGNPSDRGARAARKFEEMERHLLGRFRKSRVVIEQLMEIVDELLSCEKRRMPHPKFGDLQKHQLMLRSVMRKLNKVVGGECPISDVVDDVPCQCVDYMLHKQQLLREEIVEYLKKRKGGSDGDGGDKKGHQGDDGGDKILAERSSVVWNIVICTAGLGDPEETPPPPPQPCLIRELQLLFARMEMQQDESGFCRICNGANVKDNAKKGSGDIPSESDYPIPCTCQVIDTSGVIKALGLDGPNCSVSPERIYSSFFDKLQKHASLISKTAWERLADLFQGWAVYSASSQDSESRSSAASGRGNHHHAHHHAEDRDSATSSSSAGPTTSEAYSFSHLRFNNGKSSSIEKHLSCWTQNPMSTAEHRNAAGGGGGGGACCGGNAAVDGVTVGGEEDGSGSRRSCQFINIPPILHLQFINKIKERLDISEQLDFTPYMDPVVVEAASQRYQQLSRTGSPTTSRSGEGRKGGSESDDTCERASVSSSGEEDSPAVALSARVDGGRAATSEFRYRLHSVTFCTNVCGATDSEGLGVGHYYVLVRQSRRGRWCRIDDGYREVLQDGFHCTEWVFSPEWACVGLCYVREDQEDRLYERGVDFRHIRPSLYAEVTAGLPKKIGLHKPIHLQCHQLVARDHALHPAAHSPLIYDQLALTQARAEQNGGQSNQDIKAAALAAAASASMQIEVTLVTEGQLTNVDGYYLNGMFPHKGRKFLVRKDIPVERLMKAVEEHFKIPKHMQRLFALRYYADTHQERFELMTPSRMIASYMPSTVQAAAHQAALASQQQQQGTAGKQQQQQKQPLQQQQQQPQQQQQQPVAATPAQQKQQQQQSSRSDRLGHQPNSNTIGHVVVLCMMNRPTSPRQLSKQSSAAQQSPPMVTEEATVWVKFVHPKTLRLISIGLVTLDTRCRLRDYFPAVRAKISSHTPDGATIAEAADSDAEAVEVWEEMNVRQTIKRDVDRTVREERIIDGDILIFMSPGTIQQDSIHEETPAPPAEAALPDTIPPVTAVKRKILVPRTSSLLAATTSGGTLSATQLAATLGAATPGELRVAERYIAEAAAKLDDAMEGLCKEHQRQMAPSRPQAKAAKKAVGEKAAATDATANAEEKANAGSSTAKGKILDSGWHVTRTTGSSVLTGPIGRQLTPEQLIDSASVESIQEHVRRVVQGPRCFKCDMPLGTALHPARVRCSEGCHPERAFHDMCIQNLVRDRQSEDCVYTPGCVGKLICTPRHVISGLVKKDVKLSMNVLKQKFATVLPTPQVMAASGSVSNAPPLPAQIEQAWTGSLAGAAKKGGKRKGGSKKKGGAAAHHNSSNEVTAASIPKDHLWWHACIRAWGSVDELNKWMAAYCASSTVEPNSKAWQQNTVSRAKSIYAQWLLVLETRIAERDRKRALELSTASAGWRHQTVQQPQARKQTKKKKASTTMVSEVLDDDDSSLATSGKAETASMKGSALEESGDEDSDLELIVHSGKYKHSATERAASLLQPLPTVEPPAAAISPTEAAQRSADMAWCAVQSKKKRHQQMMAEQKAKQILEKKAALAAASEAQQRAAKEVQKPAGTAPPASTPARPAKKAPPPTIATMPSPPARKVADDSPEKKKPQVKAKAVEKTPVKAERPEKALPRQVTPQQKQPPVTPPPPPPPPPQLPPVRDLTPGSVVSGSPKLAGLPLPATPAVAAKNRQEGPASAPPATRPKSVTSGGITSDTSPSRSVWEPLPNIEHPSFAPFPNPDPSLWLQGPPSSLPEPVWGPPAAMREAWRGPLLGQQQQPATPSAGSGGGSIRSAQHFMNNASPLTAPCSAFEPRGFDTGAMSESYGMSFDGSNIGGGAAADSSSTTMFQVRVKNLMPAIRRFALPADKLFVSDGEESGVGGAGSCVMVRCPLAVDCEWQRQTLVNLVGGRVIEMYVTPVTNGSGSGPSSATALQWFLQLSSNREAQYVRNWIITHQAAWQVTVGHMTDCSVYGFNPNACPISDPDSPTMRAATYWVFGDDLNDDFTPLSGEEEARCEVCLVIWFCRMSRLSTDDPEDWSALARYIPRALGRRAPPLCSLMLRLMEVVERLAWHQLNHIEVLDKETAAQWEIFPCVLKCIVDEVVIVCQHRKTATVAASKALADLSARQSSTKALTRGVQTAPLKSGKFEPKVIVPSSARETEPRDQTPSTAREDPLDFRPTVTRGTNTMVAPQKRQAAESQADLPCRRCIRRPTLTKKPCRSVGTSSMLATRSLGISAIAIVREAGTIPFPQLADSSVQTAGGHAGTEMEIERCSERDRSEGLASLGGESGPFTLHCSVNSALNRAHTGALRGKEASPSQASPRVTEAAVGRAAPENSTTLANNDAVLVDMVEANGGRSKLMEGVGKSQRNPSLDVKAPARPEEGGLVHRRVPSSTSAVAVDAGTKRAGGSSSCARRASGEVDQCPRPSDARVSSHADAHGGSAIEGDDNTTVIPVSSRARASFDREAPGQQQVVVALPLPPPQAHPQSKKAGSDISSWHESSLEDAEGAEVEQQQAVDKYANMLTTWVSGLWQDPPPSKRKRSQRRRISSSTLRVTSREGEVEGARVMQITSAVSRYFSSSRERDQQPPESGPSIQDPIVLPNSVSAFQRRRGANNSTAILVPKRSSRKAFSCPMPSTIPSLFYSGAVPPAGPVGLREVRDWEQLSQYIPQVLSPLSPQLCTLMLRVLVIANKLAEHQLSYIDQMGCDTAAQWDVFPHVIKCIVDEIARVASRDHRKARQMSSACVQTVEVGLRTTVATGGQVRSKSGPLSSPRDTLEPRGSAFNPNSPGLTQGKRRPGVVSRPTQTRVWGDVAYDSALPAPYMFKRPPQKVKVSVQTESIMRANAAVSCTILDGLDAPSAPPDWFVDAMGADFEGADQGVSVTAGEGELPLRPSLLGGEGAYGSILSLTGRTGFDPQYGRAGSELDALGENPPMVDAARSSLLIQPMPPSASETVEEQQSAEDDRNSFAGSTSGEAGTPNSPRGDPSPGVSVHVTDGVLTTTAGDESESYIDSAAAWFNTLWGAEKPAEAPPFIRRSTLGLLYVHYQYNNQRNAWERRTTVTRQGSRYPVGCSDPFRFALFSSALAAIESFLGSAAESSATEMKPSPMVADWEEQRAESVGSALAPVPLPFQAKVFAISTPPPPRLSFDPNDDAYEDEHRPAEKGVQTSAYGRSFRCPHCGAGLGTSENSQAVNGEKIPGRRRDGANDDASISESSSSEEVGVGKQPPTRGYRDMSAASSQRASLLITAMLTAAGVSPASSSTDTAALWVSSDGEVDSECCAAQSPANSEAICIVLPERVPRSKRSKPAQAGGGASSQIVLPERRTRRRARPSRPEAAPVGSTSWLSAGFNSALQRLLDASATMRLGRSASKPPRRKSSVRMPT</sequence>
<dbReference type="InterPro" id="IPR002083">
    <property type="entry name" value="MATH/TRAF_dom"/>
</dbReference>
<feature type="compositionally biased region" description="Polar residues" evidence="1">
    <location>
        <begin position="89"/>
        <end position="106"/>
    </location>
</feature>
<proteinExistence type="predicted"/>
<dbReference type="Gene3D" id="2.60.210.10">
    <property type="entry name" value="Apoptosis, Tumor Necrosis Factor Receptor Associated Protein 2, Chain A"/>
    <property type="match status" value="1"/>
</dbReference>
<feature type="compositionally biased region" description="Polar residues" evidence="1">
    <location>
        <begin position="3401"/>
        <end position="3414"/>
    </location>
</feature>
<dbReference type="PANTHER" id="PTHR13361">
    <property type="entry name" value="WW DOMAIN-BINDING PROTEIN 11"/>
    <property type="match status" value="1"/>
</dbReference>
<feature type="region of interest" description="Disordered" evidence="1">
    <location>
        <begin position="892"/>
        <end position="939"/>
    </location>
</feature>
<feature type="compositionally biased region" description="Acidic residues" evidence="1">
    <location>
        <begin position="276"/>
        <end position="295"/>
    </location>
</feature>
<evidence type="ECO:0000313" key="4">
    <source>
        <dbReference type="Proteomes" id="UP000572268"/>
    </source>
</evidence>
<dbReference type="InterPro" id="IPR008974">
    <property type="entry name" value="TRAF-like"/>
</dbReference>
<feature type="compositionally biased region" description="Polar residues" evidence="1">
    <location>
        <begin position="1"/>
        <end position="10"/>
    </location>
</feature>
<feature type="compositionally biased region" description="Low complexity" evidence="1">
    <location>
        <begin position="2839"/>
        <end position="2848"/>
    </location>
</feature>
<dbReference type="InterPro" id="IPR038765">
    <property type="entry name" value="Papain-like_cys_pep_sf"/>
</dbReference>
<dbReference type="PANTHER" id="PTHR13361:SF1">
    <property type="entry name" value="WW DOMAIN-BINDING PROTEIN 11"/>
    <property type="match status" value="1"/>
</dbReference>
<feature type="region of interest" description="Disordered" evidence="1">
    <location>
        <begin position="1"/>
        <end position="22"/>
    </location>
</feature>
<feature type="compositionally biased region" description="Pro residues" evidence="1">
    <location>
        <begin position="2015"/>
        <end position="2028"/>
    </location>
</feature>
<dbReference type="Proteomes" id="UP000572268">
    <property type="component" value="Unassembled WGS sequence"/>
</dbReference>
<dbReference type="GO" id="GO:0016579">
    <property type="term" value="P:protein deubiquitination"/>
    <property type="evidence" value="ECO:0007669"/>
    <property type="project" value="InterPro"/>
</dbReference>
<dbReference type="Pfam" id="PF00443">
    <property type="entry name" value="UCH"/>
    <property type="match status" value="1"/>
</dbReference>
<dbReference type="CDD" id="cd00121">
    <property type="entry name" value="MATH"/>
    <property type="match status" value="1"/>
</dbReference>
<feature type="compositionally biased region" description="Low complexity" evidence="1">
    <location>
        <begin position="1225"/>
        <end position="1273"/>
    </location>
</feature>
<feature type="region of interest" description="Disordered" evidence="1">
    <location>
        <begin position="3615"/>
        <end position="3670"/>
    </location>
</feature>
<feature type="region of interest" description="Disordered" evidence="1">
    <location>
        <begin position="1986"/>
        <end position="2158"/>
    </location>
</feature>
<feature type="region of interest" description="Disordered" evidence="1">
    <location>
        <begin position="3574"/>
        <end position="3603"/>
    </location>
</feature>
<feature type="region of interest" description="Disordered" evidence="1">
    <location>
        <begin position="2163"/>
        <end position="2182"/>
    </location>
</feature>
<feature type="region of interest" description="Disordered" evidence="1">
    <location>
        <begin position="1225"/>
        <end position="1285"/>
    </location>
</feature>
<feature type="compositionally biased region" description="Polar residues" evidence="1">
    <location>
        <begin position="3192"/>
        <end position="3206"/>
    </location>
</feature>
<protein>
    <recommendedName>
        <fullName evidence="2">Peptidase C19 ubiquitin carboxyl-terminal hydrolase domain-containing protein</fullName>
    </recommendedName>
</protein>